<dbReference type="OrthoDB" id="252964at2759"/>
<dbReference type="FunFam" id="1.20.5.190:FF:000055">
    <property type="entry name" value="Putative microtubule-associated protein futsch"/>
    <property type="match status" value="1"/>
</dbReference>
<evidence type="ECO:0000256" key="5">
    <source>
        <dbReference type="SAM" id="MobiDB-lite"/>
    </source>
</evidence>
<feature type="region of interest" description="Disordered" evidence="5">
    <location>
        <begin position="789"/>
        <end position="873"/>
    </location>
</feature>
<dbReference type="Pfam" id="PF00612">
    <property type="entry name" value="IQ"/>
    <property type="match status" value="5"/>
</dbReference>
<dbReference type="GO" id="GO:0007051">
    <property type="term" value="P:spindle organization"/>
    <property type="evidence" value="ECO:0007669"/>
    <property type="project" value="TreeGrafter"/>
</dbReference>
<dbReference type="Proteomes" id="UP000494040">
    <property type="component" value="Unassembled WGS sequence"/>
</dbReference>
<comment type="subcellular location">
    <subcellularLocation>
        <location evidence="1">Cytoplasm</location>
    </subcellularLocation>
</comment>
<name>A0A8I6SK10_CIMLE</name>
<feature type="compositionally biased region" description="Basic and acidic residues" evidence="5">
    <location>
        <begin position="798"/>
        <end position="815"/>
    </location>
</feature>
<feature type="compositionally biased region" description="Low complexity" evidence="5">
    <location>
        <begin position="17"/>
        <end position="27"/>
    </location>
</feature>
<evidence type="ECO:0000256" key="2">
    <source>
        <dbReference type="ARBA" id="ARBA00022490"/>
    </source>
</evidence>
<feature type="region of interest" description="Disordered" evidence="5">
    <location>
        <begin position="1"/>
        <end position="68"/>
    </location>
</feature>
<keyword evidence="2" id="KW-0963">Cytoplasm</keyword>
<dbReference type="InterPro" id="IPR000048">
    <property type="entry name" value="IQ_motif_EF-hand-BS"/>
</dbReference>
<feature type="compositionally biased region" description="Basic and acidic residues" evidence="5">
    <location>
        <begin position="115"/>
        <end position="124"/>
    </location>
</feature>
<feature type="compositionally biased region" description="Basic and acidic residues" evidence="5">
    <location>
        <begin position="93"/>
        <end position="105"/>
    </location>
</feature>
<evidence type="ECO:0000313" key="7">
    <source>
        <dbReference type="Proteomes" id="UP000494040"/>
    </source>
</evidence>
<feature type="compositionally biased region" description="Basic and acidic residues" evidence="5">
    <location>
        <begin position="133"/>
        <end position="154"/>
    </location>
</feature>
<feature type="compositionally biased region" description="Polar residues" evidence="5">
    <location>
        <begin position="830"/>
        <end position="841"/>
    </location>
</feature>
<keyword evidence="3" id="KW-0677">Repeat</keyword>
<keyword evidence="7" id="KW-1185">Reference proteome</keyword>
<feature type="compositionally biased region" description="Basic and acidic residues" evidence="5">
    <location>
        <begin position="444"/>
        <end position="467"/>
    </location>
</feature>
<keyword evidence="4" id="KW-0112">Calmodulin-binding</keyword>
<evidence type="ECO:0000256" key="1">
    <source>
        <dbReference type="ARBA" id="ARBA00004496"/>
    </source>
</evidence>
<feature type="compositionally biased region" description="Basic and acidic residues" evidence="5">
    <location>
        <begin position="863"/>
        <end position="873"/>
    </location>
</feature>
<evidence type="ECO:0000313" key="6">
    <source>
        <dbReference type="EnsemblMetazoa" id="XP_024083821.1"/>
    </source>
</evidence>
<dbReference type="SMART" id="SM00015">
    <property type="entry name" value="IQ"/>
    <property type="match status" value="5"/>
</dbReference>
<dbReference type="GO" id="GO:0000922">
    <property type="term" value="C:spindle pole"/>
    <property type="evidence" value="ECO:0007669"/>
    <property type="project" value="TreeGrafter"/>
</dbReference>
<dbReference type="InterPro" id="IPR051185">
    <property type="entry name" value="ASPM"/>
</dbReference>
<dbReference type="AlphaFoldDB" id="A0A8I6SK10"/>
<dbReference type="GeneID" id="106666574"/>
<dbReference type="RefSeq" id="XP_024083821.1">
    <property type="nucleotide sequence ID" value="XM_024228053.1"/>
</dbReference>
<dbReference type="GO" id="GO:0051295">
    <property type="term" value="P:establishment of meiotic spindle localization"/>
    <property type="evidence" value="ECO:0007669"/>
    <property type="project" value="TreeGrafter"/>
</dbReference>
<organism evidence="6 7">
    <name type="scientific">Cimex lectularius</name>
    <name type="common">Bed bug</name>
    <name type="synonym">Acanthia lectularia</name>
    <dbReference type="NCBI Taxonomy" id="79782"/>
    <lineage>
        <taxon>Eukaryota</taxon>
        <taxon>Metazoa</taxon>
        <taxon>Ecdysozoa</taxon>
        <taxon>Arthropoda</taxon>
        <taxon>Hexapoda</taxon>
        <taxon>Insecta</taxon>
        <taxon>Pterygota</taxon>
        <taxon>Neoptera</taxon>
        <taxon>Paraneoptera</taxon>
        <taxon>Hemiptera</taxon>
        <taxon>Heteroptera</taxon>
        <taxon>Panheteroptera</taxon>
        <taxon>Cimicomorpha</taxon>
        <taxon>Cimicidae</taxon>
        <taxon>Cimex</taxon>
    </lineage>
</organism>
<dbReference type="GO" id="GO:0000278">
    <property type="term" value="P:mitotic cell cycle"/>
    <property type="evidence" value="ECO:0007669"/>
    <property type="project" value="TreeGrafter"/>
</dbReference>
<feature type="compositionally biased region" description="Polar residues" evidence="5">
    <location>
        <begin position="433"/>
        <end position="443"/>
    </location>
</feature>
<feature type="region of interest" description="Disordered" evidence="5">
    <location>
        <begin position="86"/>
        <end position="484"/>
    </location>
</feature>
<dbReference type="PANTHER" id="PTHR22706">
    <property type="entry name" value="ASSEMBLY FACTOR FOR SPINDLE MICROTUBULES"/>
    <property type="match status" value="1"/>
</dbReference>
<reference evidence="6" key="1">
    <citation type="submission" date="2022-01" db="UniProtKB">
        <authorList>
            <consortium name="EnsemblMetazoa"/>
        </authorList>
    </citation>
    <scope>IDENTIFICATION</scope>
</reference>
<dbReference type="GO" id="GO:0005737">
    <property type="term" value="C:cytoplasm"/>
    <property type="evidence" value="ECO:0007669"/>
    <property type="project" value="UniProtKB-SubCell"/>
</dbReference>
<dbReference type="EnsemblMetazoa" id="XM_024228053.1">
    <property type="protein sequence ID" value="XP_024083821.1"/>
    <property type="gene ID" value="LOC106666574"/>
</dbReference>
<accession>A0A8I6SK10</accession>
<feature type="compositionally biased region" description="Polar residues" evidence="5">
    <location>
        <begin position="377"/>
        <end position="395"/>
    </location>
</feature>
<evidence type="ECO:0000256" key="3">
    <source>
        <dbReference type="ARBA" id="ARBA00022737"/>
    </source>
</evidence>
<feature type="compositionally biased region" description="Basic and acidic residues" evidence="5">
    <location>
        <begin position="593"/>
        <end position="606"/>
    </location>
</feature>
<feature type="compositionally biased region" description="Basic and acidic residues" evidence="5">
    <location>
        <begin position="40"/>
        <end position="56"/>
    </location>
</feature>
<feature type="compositionally biased region" description="Polar residues" evidence="5">
    <location>
        <begin position="341"/>
        <end position="367"/>
    </location>
</feature>
<feature type="compositionally biased region" description="Basic and acidic residues" evidence="5">
    <location>
        <begin position="171"/>
        <end position="181"/>
    </location>
</feature>
<feature type="region of interest" description="Disordered" evidence="5">
    <location>
        <begin position="534"/>
        <end position="649"/>
    </location>
</feature>
<feature type="compositionally biased region" description="Polar residues" evidence="5">
    <location>
        <begin position="274"/>
        <end position="289"/>
    </location>
</feature>
<evidence type="ECO:0000256" key="4">
    <source>
        <dbReference type="ARBA" id="ARBA00022860"/>
    </source>
</evidence>
<feature type="region of interest" description="Disordered" evidence="5">
    <location>
        <begin position="737"/>
        <end position="776"/>
    </location>
</feature>
<proteinExistence type="predicted"/>
<dbReference type="Gene3D" id="1.20.5.190">
    <property type="match status" value="3"/>
</dbReference>
<dbReference type="PROSITE" id="PS50096">
    <property type="entry name" value="IQ"/>
    <property type="match status" value="5"/>
</dbReference>
<dbReference type="PANTHER" id="PTHR22706:SF1">
    <property type="entry name" value="ASSEMBLY FACTOR FOR SPINDLE MICROTUBULES"/>
    <property type="match status" value="1"/>
</dbReference>
<feature type="compositionally biased region" description="Basic and acidic residues" evidence="5">
    <location>
        <begin position="187"/>
        <end position="211"/>
    </location>
</feature>
<sequence>MGHSWSSSRRNNKKAQSSGLSPSSTEESNSKGPGLEATSNDDRKTSISNAEEKPAEEPESNDTSYGVEATAVRTLAASTGTVAILGTTAHSQSQKDLRKVDESPEKPSLPPEAALENKTDDKTAGPDTGGMKVETKEKAEDVDKTRETATEKIDAPSPEGLKVESTSLSAPREEVTVKEGENSVPEKALDVEKPDEVTSTEEKQKVSEEKQPSSNEPAEQSVPVEKKEEHNLPLSTENAVDVETERQSDDTKAETPSVGTESVLSAIEKKEPTPSENLGDSSVQLTSQTEKSEKNEEKKEELIENPVNDEKQLGVKLVEEVPDTPVDKEEKSTEHKDENHSPGQEENTESLSTENDVSFPSPDANTRTNEEEDNDISSEQLKTNSLSDMSMSETAQLELEDKSETRGPSLTLDVENVGLEEAKQLVSPMIEVNSPSENSGKNNSDQDKTPDLLPDSKTDTTSLEDKSQNSNLSGDSPDLNAAATTIQSNIRGFLTRRHLKKSQNSSTEDVSKKLTDSMIDKIKDEVDEICKEAEKTTESLISSPDIDKGAIAPNEEFPAPPDDMLTDKLEETLEEDTTSLNSQPTVPSSASQKETKEREQKGEKPTSAKQQHALDVAPPPPADLDDNSAADSEQLPNDEDLPAPDFEMFESSYTDDVNTEIINSDKVGNVEDLKDSTEGDLTIDEDSDKLLKELQKPQECDELVNVAAEIIDQTKKEIDDAATKIQAGVRGYLTRKQQNVKNKRSKQSIEEADRASIVQTPSDHQEEASAPEDSLKALEKDINDAATKIQANFRGYMVRKEGKNKTTDKEVKDLPENLSPDETQTKEESVQPSGHPEQTGSDLDPAQNVEKEGELQEVNSKNASKDLSLKKEDIPSEDLINDSAIKIQAEVRGYLTRKKLQTEKEAAAKIQAGFKGYKVRQQIKEQK</sequence>
<dbReference type="CDD" id="cd23767">
    <property type="entry name" value="IQCD"/>
    <property type="match status" value="4"/>
</dbReference>
<feature type="compositionally biased region" description="Polar residues" evidence="5">
    <location>
        <begin position="581"/>
        <end position="592"/>
    </location>
</feature>
<dbReference type="GO" id="GO:0005516">
    <property type="term" value="F:calmodulin binding"/>
    <property type="evidence" value="ECO:0007669"/>
    <property type="project" value="UniProtKB-KW"/>
</dbReference>
<protein>
    <submittedName>
        <fullName evidence="6">Uncharacterized protein</fullName>
    </submittedName>
</protein>
<feature type="compositionally biased region" description="Basic and acidic residues" evidence="5">
    <location>
        <begin position="243"/>
        <end position="253"/>
    </location>
</feature>
<feature type="region of interest" description="Disordered" evidence="5">
    <location>
        <begin position="497"/>
        <end position="516"/>
    </location>
</feature>
<feature type="compositionally biased region" description="Basic and acidic residues" evidence="5">
    <location>
        <begin position="763"/>
        <end position="776"/>
    </location>
</feature>
<feature type="compositionally biased region" description="Basic and acidic residues" evidence="5">
    <location>
        <begin position="290"/>
        <end position="340"/>
    </location>
</feature>